<name>A0A840A7K9_9PROT</name>
<protein>
    <submittedName>
        <fullName evidence="2">Pimeloyl-ACP methyl ester carboxylesterase</fullName>
    </submittedName>
</protein>
<dbReference type="EMBL" id="JACIDJ010000002">
    <property type="protein sequence ID" value="MBB3898038.1"/>
    <property type="molecule type" value="Genomic_DNA"/>
</dbReference>
<dbReference type="PANTHER" id="PTHR46438">
    <property type="entry name" value="ALPHA/BETA-HYDROLASES SUPERFAMILY PROTEIN"/>
    <property type="match status" value="1"/>
</dbReference>
<proteinExistence type="predicted"/>
<evidence type="ECO:0000313" key="3">
    <source>
        <dbReference type="Proteomes" id="UP000553193"/>
    </source>
</evidence>
<reference evidence="2 3" key="1">
    <citation type="submission" date="2020-08" db="EMBL/GenBank/DDBJ databases">
        <title>Genomic Encyclopedia of Type Strains, Phase IV (KMG-IV): sequencing the most valuable type-strain genomes for metagenomic binning, comparative biology and taxonomic classification.</title>
        <authorList>
            <person name="Goeker M."/>
        </authorList>
    </citation>
    <scope>NUCLEOTIDE SEQUENCE [LARGE SCALE GENOMIC DNA]</scope>
    <source>
        <strain evidence="2 3">DSM 19979</strain>
    </source>
</reference>
<dbReference type="InterPro" id="IPR000073">
    <property type="entry name" value="AB_hydrolase_1"/>
</dbReference>
<dbReference type="InterPro" id="IPR029058">
    <property type="entry name" value="AB_hydrolase_fold"/>
</dbReference>
<dbReference type="Pfam" id="PF12697">
    <property type="entry name" value="Abhydrolase_6"/>
    <property type="match status" value="1"/>
</dbReference>
<accession>A0A840A7K9</accession>
<comment type="caution">
    <text evidence="2">The sequence shown here is derived from an EMBL/GenBank/DDBJ whole genome shotgun (WGS) entry which is preliminary data.</text>
</comment>
<keyword evidence="3" id="KW-1185">Reference proteome</keyword>
<gene>
    <name evidence="2" type="ORF">GGQ83_001475</name>
</gene>
<organism evidence="2 3">
    <name type="scientific">Roseococcus suduntuyensis</name>
    <dbReference type="NCBI Taxonomy" id="455361"/>
    <lineage>
        <taxon>Bacteria</taxon>
        <taxon>Pseudomonadati</taxon>
        <taxon>Pseudomonadota</taxon>
        <taxon>Alphaproteobacteria</taxon>
        <taxon>Acetobacterales</taxon>
        <taxon>Roseomonadaceae</taxon>
        <taxon>Roseococcus</taxon>
    </lineage>
</organism>
<evidence type="ECO:0000313" key="2">
    <source>
        <dbReference type="EMBL" id="MBB3898038.1"/>
    </source>
</evidence>
<feature type="domain" description="AB hydrolase-1" evidence="1">
    <location>
        <begin position="35"/>
        <end position="266"/>
    </location>
</feature>
<dbReference type="Gene3D" id="3.40.50.1820">
    <property type="entry name" value="alpha/beta hydrolase"/>
    <property type="match status" value="1"/>
</dbReference>
<dbReference type="RefSeq" id="WP_184383137.1">
    <property type="nucleotide sequence ID" value="NZ_JACIDJ010000002.1"/>
</dbReference>
<evidence type="ECO:0000259" key="1">
    <source>
        <dbReference type="Pfam" id="PF12697"/>
    </source>
</evidence>
<dbReference type="Proteomes" id="UP000553193">
    <property type="component" value="Unassembled WGS sequence"/>
</dbReference>
<sequence length="280" mass="30343">MTPDIIELDRAAIRHETPCGDGHVVWRSWGEGTPLVLLHGGSGSWRHWARNVGPLSRHYRVLAADIPGLGESAMPPGEATPQSAALPLRDGLAQLLGPERRYHLTGFSFGANVSGQLAALEGEHIRTLTLVGAASLGLARPPLELLKVRDKQGVARVEANRENLKRLMFHDPAKIDATALAIQDWHTNHARLRSRGFASGTSLKDALERVSAPLNGIWGEFDAVAYPNVAARLDVIRARDPSMLEAVIPAAGHWVAYEAAEEFNAALLSILARREGRTAQ</sequence>
<dbReference type="SUPFAM" id="SSF53474">
    <property type="entry name" value="alpha/beta-Hydrolases"/>
    <property type="match status" value="1"/>
</dbReference>
<dbReference type="AlphaFoldDB" id="A0A840A7K9"/>